<reference evidence="1 2" key="1">
    <citation type="submission" date="2018-07" db="EMBL/GenBank/DDBJ databases">
        <title>New species, Clostridium PI-S10-A1B.</title>
        <authorList>
            <person name="Krishna G."/>
            <person name="Summeta K."/>
            <person name="Shikha S."/>
            <person name="Prabhu P.B."/>
            <person name="Suresh K."/>
        </authorList>
    </citation>
    <scope>NUCLEOTIDE SEQUENCE [LARGE SCALE GENOMIC DNA]</scope>
    <source>
        <strain evidence="1 2">PI-S10-A1B</strain>
    </source>
</reference>
<dbReference type="OrthoDB" id="2733241at2"/>
<dbReference type="Proteomes" id="UP000260680">
    <property type="component" value="Unassembled WGS sequence"/>
</dbReference>
<dbReference type="Pfam" id="PF11692">
    <property type="entry name" value="DUF3289"/>
    <property type="match status" value="1"/>
</dbReference>
<proteinExistence type="predicted"/>
<comment type="caution">
    <text evidence="1">The sequence shown here is derived from an EMBL/GenBank/DDBJ whole genome shotgun (WGS) entry which is preliminary data.</text>
</comment>
<dbReference type="InterPro" id="IPR017483">
    <property type="entry name" value="CHP03034"/>
</dbReference>
<evidence type="ECO:0000313" key="1">
    <source>
        <dbReference type="EMBL" id="RFZ78426.1"/>
    </source>
</evidence>
<sequence length="432" mass="49969">MGEVKESKVSIVSTKAPQDSYVVRGAKIQCDCGSKLSVLNLPIDHGSYVGGQPLITVRDSRNMNIGTFGICSKTQKPCKPAVHRWLNGNVRKKIFDINTMNMEATVLEQSSYGVCSCNSGFVTFASSGQLPIKKYGWKTFKDRTVFESKRRPETLIGRYPDLGSNDVDKETLLGGHGMEEDENVDPDYFKSHPYFKYQEKEDEDTLFKEFQTMVNDFSWADSGMKNVMKKMVDHFRYNNGADFYDDVLTARVKNHEQTLMYKGQIEKILKYELRKAKGNLDKLSIAEINEYLQKKANYPDYGFENVFTGLFIAIHAMWGNNVILKSYKVKGDYHYKGILRFEFFDHFGLGGEDMSNTRRYAGILIPDLAGMRAWFTLQHYTKFEGRFKPFVNYEIVEYEFEGYLDDEQYDYIEEELNTIREEKRKQGGRNNK</sequence>
<gene>
    <name evidence="1" type="ORF">DS742_13435</name>
</gene>
<accession>A0A3E2NBR0</accession>
<dbReference type="AlphaFoldDB" id="A0A3E2NBR0"/>
<organism evidence="1 2">
    <name type="scientific">Lacrimispora amygdalina</name>
    <dbReference type="NCBI Taxonomy" id="253257"/>
    <lineage>
        <taxon>Bacteria</taxon>
        <taxon>Bacillati</taxon>
        <taxon>Bacillota</taxon>
        <taxon>Clostridia</taxon>
        <taxon>Lachnospirales</taxon>
        <taxon>Lachnospiraceae</taxon>
        <taxon>Lacrimispora</taxon>
    </lineage>
</organism>
<protein>
    <submittedName>
        <fullName evidence="1">DUF3289 family protein</fullName>
    </submittedName>
</protein>
<dbReference type="InterPro" id="IPR025460">
    <property type="entry name" value="DUF4280"/>
</dbReference>
<dbReference type="EMBL" id="QOHO01000039">
    <property type="protein sequence ID" value="RFZ78426.1"/>
    <property type="molecule type" value="Genomic_DNA"/>
</dbReference>
<dbReference type="Pfam" id="PF14107">
    <property type="entry name" value="DUF4280"/>
    <property type="match status" value="1"/>
</dbReference>
<dbReference type="RefSeq" id="WP_117417503.1">
    <property type="nucleotide sequence ID" value="NZ_QOHO01000039.1"/>
</dbReference>
<name>A0A3E2NBR0_9FIRM</name>
<evidence type="ECO:0000313" key="2">
    <source>
        <dbReference type="Proteomes" id="UP000260680"/>
    </source>
</evidence>